<keyword evidence="1" id="KW-0812">Transmembrane</keyword>
<dbReference type="EMBL" id="BEXD01000961">
    <property type="protein sequence ID" value="GBB91384.1"/>
    <property type="molecule type" value="Genomic_DNA"/>
</dbReference>
<feature type="transmembrane region" description="Helical" evidence="1">
    <location>
        <begin position="194"/>
        <end position="216"/>
    </location>
</feature>
<name>A0A2Z6R1E4_9GLOM</name>
<keyword evidence="4" id="KW-1185">Reference proteome</keyword>
<dbReference type="AlphaFoldDB" id="A0A2Z6R1E4"/>
<evidence type="ECO:0000313" key="4">
    <source>
        <dbReference type="Proteomes" id="UP000247702"/>
    </source>
</evidence>
<dbReference type="Proteomes" id="UP000615446">
    <property type="component" value="Unassembled WGS sequence"/>
</dbReference>
<sequence length="221" mass="25681">MMYFSQLLMISKNKHGYELKINDQCVWITDGLGVITSDLPEGNEQVGIKNHNAHYGCRNCIIHRNNLHNITFDIARNGRYYHKTTLQFAAVKSAQSRAEQNSIAMEYGIWKNLSIFNEIMRDRHLQCLHDAFHCIGSLARETLQATFRTFSTIREDTFLKTWYNFEFPSTWSCQQNPILHLGLYFFSDCLQLNMIMPFLITWAISTTMLNNIAILLPSICI</sequence>
<dbReference type="OrthoDB" id="2430480at2759"/>
<proteinExistence type="predicted"/>
<keyword evidence="1" id="KW-0472">Membrane</keyword>
<reference evidence="3" key="2">
    <citation type="submission" date="2019-10" db="EMBL/GenBank/DDBJ databases">
        <title>Conservation and host-specific expression of non-tandemly repeated heterogenous ribosome RNA gene in arbuscular mycorrhizal fungi.</title>
        <authorList>
            <person name="Maeda T."/>
            <person name="Kobayashi Y."/>
            <person name="Nakagawa T."/>
            <person name="Ezawa T."/>
            <person name="Yamaguchi K."/>
            <person name="Bino T."/>
            <person name="Nishimoto Y."/>
            <person name="Shigenobu S."/>
            <person name="Kawaguchi M."/>
        </authorList>
    </citation>
    <scope>NUCLEOTIDE SEQUENCE</scope>
    <source>
        <strain evidence="3">HR1</strain>
    </source>
</reference>
<evidence type="ECO:0000313" key="3">
    <source>
        <dbReference type="EMBL" id="GES96298.1"/>
    </source>
</evidence>
<dbReference type="Proteomes" id="UP000247702">
    <property type="component" value="Unassembled WGS sequence"/>
</dbReference>
<comment type="caution">
    <text evidence="2">The sequence shown here is derived from an EMBL/GenBank/DDBJ whole genome shotgun (WGS) entry which is preliminary data.</text>
</comment>
<reference evidence="2 4" key="1">
    <citation type="submission" date="2017-11" db="EMBL/GenBank/DDBJ databases">
        <title>The genome of Rhizophagus clarus HR1 reveals common genetic basis of auxotrophy among arbuscular mycorrhizal fungi.</title>
        <authorList>
            <person name="Kobayashi Y."/>
        </authorList>
    </citation>
    <scope>NUCLEOTIDE SEQUENCE [LARGE SCALE GENOMIC DNA]</scope>
    <source>
        <strain evidence="2 4">HR1</strain>
    </source>
</reference>
<evidence type="ECO:0000256" key="1">
    <source>
        <dbReference type="SAM" id="Phobius"/>
    </source>
</evidence>
<evidence type="ECO:0000313" key="2">
    <source>
        <dbReference type="EMBL" id="GBB91384.1"/>
    </source>
</evidence>
<keyword evidence="1" id="KW-1133">Transmembrane helix</keyword>
<dbReference type="STRING" id="94130.A0A2Z6R1E4"/>
<organism evidence="2 4">
    <name type="scientific">Rhizophagus clarus</name>
    <dbReference type="NCBI Taxonomy" id="94130"/>
    <lineage>
        <taxon>Eukaryota</taxon>
        <taxon>Fungi</taxon>
        <taxon>Fungi incertae sedis</taxon>
        <taxon>Mucoromycota</taxon>
        <taxon>Glomeromycotina</taxon>
        <taxon>Glomeromycetes</taxon>
        <taxon>Glomerales</taxon>
        <taxon>Glomeraceae</taxon>
        <taxon>Rhizophagus</taxon>
    </lineage>
</organism>
<dbReference type="EMBL" id="BLAL01000250">
    <property type="protein sequence ID" value="GES96298.1"/>
    <property type="molecule type" value="Genomic_DNA"/>
</dbReference>
<protein>
    <submittedName>
        <fullName evidence="2">Uncharacterized protein</fullName>
    </submittedName>
</protein>
<gene>
    <name evidence="3" type="ORF">RCL2_002293400</name>
    <name evidence="2" type="ORF">RclHR1_18630003</name>
</gene>
<accession>A0A2Z6R1E4</accession>